<evidence type="ECO:0000256" key="3">
    <source>
        <dbReference type="ARBA" id="ARBA00022490"/>
    </source>
</evidence>
<feature type="region of interest" description="Disordered" evidence="8">
    <location>
        <begin position="198"/>
        <end position="257"/>
    </location>
</feature>
<evidence type="ECO:0000313" key="12">
    <source>
        <dbReference type="Proteomes" id="UP000308267"/>
    </source>
</evidence>
<accession>A0A4S2M425</accession>
<proteinExistence type="predicted"/>
<protein>
    <recommendedName>
        <fullName evidence="13">SH3 domain-containing protein</fullName>
    </recommendedName>
</protein>
<dbReference type="InterPro" id="IPR027267">
    <property type="entry name" value="AH/BAR_dom_sf"/>
</dbReference>
<evidence type="ECO:0000256" key="6">
    <source>
        <dbReference type="PROSITE-ProRule" id="PRU00192"/>
    </source>
</evidence>
<keyword evidence="12" id="KW-1185">Reference proteome</keyword>
<feature type="compositionally biased region" description="Polar residues" evidence="8">
    <location>
        <begin position="233"/>
        <end position="247"/>
    </location>
</feature>
<dbReference type="OrthoDB" id="28357at2759"/>
<evidence type="ECO:0000256" key="2">
    <source>
        <dbReference type="ARBA" id="ARBA00022443"/>
    </source>
</evidence>
<comment type="caution">
    <text evidence="11">The sequence shown here is derived from an EMBL/GenBank/DDBJ whole genome shotgun (WGS) entry which is preliminary data.</text>
</comment>
<dbReference type="PANTHER" id="PTHR23065">
    <property type="entry name" value="PROLINE-SERINE-THREONINE PHOSPHATASE INTERACTING PROTEIN 1"/>
    <property type="match status" value="1"/>
</dbReference>
<sequence length="946" mass="106023">MSQEHRWGFDIQLNEHKRATEFTQTLVQIFQEKSELQSTYARGLSRLSVRLRDALGSVYEGSVHNSFLRVVSALETEAKLHQQFASGLADGLLQPWTQLVESLNKSRKPLKVEISKVTNKFLTLFSTELRTRKKLYSAYKTCERSLHARSQRAHPPLKPTDVRLGNGDVECKSDGLAALHTGRFCSPSRVSAAPRRVPYSFRSQSPNPSAQAYQKERTSTLDSRISRHHSERSATLPSRSGSAFSTDRGSHSSSDKADSLVEKTKAVCLATLIDHYRTCLATEDCRVEWHTTLLKSIQNIRILERQRLDALVKGLNVYKNLFDQSIVSIQTAISDLTAAVKSADPSADLDLFRKRSQFATADLTKVPNSPTPEQPFYDNPTLKSAVGCSQQRLMEVPGEHLILKSSSTLSTDGDSQTSKQVNNAFANDQGEVLPATNSTQSIPSRLRESLTRECLFTQLELLSKEVIKERRTKQGLTNLVQVYAREPAYSDERTYCEARRRLYVSRVRLTYLTNCRQKSIYSLMCLLSAPGSQSVPDVLPKHIYAEALGRAGFYNLPWISSIASGSNSSLPPSAVRWIPLPDLDEETSFRRLSRPLEWPPFPVSDAPCEDLNEDLFEWELERLVQRDIEEQTVISALTGELYWENIDSIDGDTVEDSPLNSVKNEIKEGISSPLMLRRNSSNQFNGSSKISNFGANDSLIKRTGLVKKQTTEHSVPNRYSSRSSKDIDHGVPSVTDSLMDKPNKPLLHDNRSKFLGSSRFRGISIGRNNTTPPKPEANQINSPSVSPNSFGSSVTSPISVQFSPPPDASSHELKQPTSSRSSFWTRTRLFSRKHSEKEASPSLTSCKQNTDNEQPNAIKLSSDETVSNDLLKPMTVLDKSLWPSTISLHCLGWAKVERDYKARTSQELSLQAGDIVSIYRKDNELWWFGELNGTKGRFPVSHVEEF</sequence>
<dbReference type="InterPro" id="IPR036028">
    <property type="entry name" value="SH3-like_dom_sf"/>
</dbReference>
<keyword evidence="4" id="KW-0597">Phosphoprotein</keyword>
<dbReference type="Gene3D" id="2.30.30.40">
    <property type="entry name" value="SH3 Domains"/>
    <property type="match status" value="1"/>
</dbReference>
<evidence type="ECO:0000256" key="7">
    <source>
        <dbReference type="PROSITE-ProRule" id="PRU01077"/>
    </source>
</evidence>
<evidence type="ECO:0000256" key="4">
    <source>
        <dbReference type="ARBA" id="ARBA00022553"/>
    </source>
</evidence>
<keyword evidence="3" id="KW-0963">Cytoplasm</keyword>
<feature type="region of interest" description="Disordered" evidence="8">
    <location>
        <begin position="832"/>
        <end position="855"/>
    </location>
</feature>
<organism evidence="11 12">
    <name type="scientific">Opisthorchis felineus</name>
    <dbReference type="NCBI Taxonomy" id="147828"/>
    <lineage>
        <taxon>Eukaryota</taxon>
        <taxon>Metazoa</taxon>
        <taxon>Spiralia</taxon>
        <taxon>Lophotrochozoa</taxon>
        <taxon>Platyhelminthes</taxon>
        <taxon>Trematoda</taxon>
        <taxon>Digenea</taxon>
        <taxon>Opisthorchiida</taxon>
        <taxon>Opisthorchiata</taxon>
        <taxon>Opisthorchiidae</taxon>
        <taxon>Opisthorchis</taxon>
    </lineage>
</organism>
<dbReference type="GO" id="GO:0005886">
    <property type="term" value="C:plasma membrane"/>
    <property type="evidence" value="ECO:0007669"/>
    <property type="project" value="TreeGrafter"/>
</dbReference>
<feature type="compositionally biased region" description="Basic and acidic residues" evidence="8">
    <location>
        <begin position="248"/>
        <end position="257"/>
    </location>
</feature>
<feature type="compositionally biased region" description="Polar residues" evidence="8">
    <location>
        <begin position="201"/>
        <end position="212"/>
    </location>
</feature>
<dbReference type="Pfam" id="PF07653">
    <property type="entry name" value="SH3_2"/>
    <property type="match status" value="1"/>
</dbReference>
<dbReference type="GO" id="GO:0043226">
    <property type="term" value="C:organelle"/>
    <property type="evidence" value="ECO:0007669"/>
    <property type="project" value="UniProtKB-ARBA"/>
</dbReference>
<evidence type="ECO:0000256" key="8">
    <source>
        <dbReference type="SAM" id="MobiDB-lite"/>
    </source>
</evidence>
<keyword evidence="5" id="KW-0206">Cytoskeleton</keyword>
<reference evidence="11 12" key="1">
    <citation type="journal article" date="2019" name="BMC Genomics">
        <title>New insights from Opisthorchis felineus genome: update on genomics of the epidemiologically important liver flukes.</title>
        <authorList>
            <person name="Ershov N.I."/>
            <person name="Mordvinov V.A."/>
            <person name="Prokhortchouk E.B."/>
            <person name="Pakharukova M.Y."/>
            <person name="Gunbin K.V."/>
            <person name="Ustyantsev K."/>
            <person name="Genaev M.A."/>
            <person name="Blinov A.G."/>
            <person name="Mazur A."/>
            <person name="Boulygina E."/>
            <person name="Tsygankova S."/>
            <person name="Khrameeva E."/>
            <person name="Chekanov N."/>
            <person name="Fan G."/>
            <person name="Xiao A."/>
            <person name="Zhang H."/>
            <person name="Xu X."/>
            <person name="Yang H."/>
            <person name="Solovyev V."/>
            <person name="Lee S.M."/>
            <person name="Liu X."/>
            <person name="Afonnikov D.A."/>
            <person name="Skryabin K.G."/>
        </authorList>
    </citation>
    <scope>NUCLEOTIDE SEQUENCE [LARGE SCALE GENOMIC DNA]</scope>
    <source>
        <strain evidence="11">AK-0245</strain>
        <tissue evidence="11">Whole organism</tissue>
    </source>
</reference>
<evidence type="ECO:0008006" key="13">
    <source>
        <dbReference type="Google" id="ProtNLM"/>
    </source>
</evidence>
<comment type="subcellular location">
    <subcellularLocation>
        <location evidence="1">Cytoplasm</location>
        <location evidence="1">Cytoskeleton</location>
    </subcellularLocation>
</comment>
<dbReference type="PROSITE" id="PS50002">
    <property type="entry name" value="SH3"/>
    <property type="match status" value="1"/>
</dbReference>
<evidence type="ECO:0000313" key="11">
    <source>
        <dbReference type="EMBL" id="TGZ71062.1"/>
    </source>
</evidence>
<dbReference type="SUPFAM" id="SSF50044">
    <property type="entry name" value="SH3-domain"/>
    <property type="match status" value="1"/>
</dbReference>
<feature type="compositionally biased region" description="Polar residues" evidence="8">
    <location>
        <begin position="841"/>
        <end position="855"/>
    </location>
</feature>
<keyword evidence="7" id="KW-0175">Coiled coil</keyword>
<dbReference type="InterPro" id="IPR001452">
    <property type="entry name" value="SH3_domain"/>
</dbReference>
<evidence type="ECO:0000259" key="10">
    <source>
        <dbReference type="PROSITE" id="PS51741"/>
    </source>
</evidence>
<dbReference type="SMART" id="SM00326">
    <property type="entry name" value="SH3"/>
    <property type="match status" value="1"/>
</dbReference>
<dbReference type="EMBL" id="SJOL01004899">
    <property type="protein sequence ID" value="TGZ71062.1"/>
    <property type="molecule type" value="Genomic_DNA"/>
</dbReference>
<evidence type="ECO:0000256" key="5">
    <source>
        <dbReference type="ARBA" id="ARBA00023212"/>
    </source>
</evidence>
<dbReference type="InterPro" id="IPR031160">
    <property type="entry name" value="F_BAR_dom"/>
</dbReference>
<gene>
    <name evidence="11" type="ORF">CRM22_002846</name>
</gene>
<dbReference type="Proteomes" id="UP000308267">
    <property type="component" value="Unassembled WGS sequence"/>
</dbReference>
<feature type="compositionally biased region" description="Basic and acidic residues" evidence="8">
    <location>
        <begin position="738"/>
        <end position="752"/>
    </location>
</feature>
<keyword evidence="2 6" id="KW-0728">SH3 domain</keyword>
<dbReference type="Gene3D" id="1.20.1270.60">
    <property type="entry name" value="Arfaptin homology (AH) domain/BAR domain"/>
    <property type="match status" value="1"/>
</dbReference>
<feature type="domain" description="SH3" evidence="9">
    <location>
        <begin position="889"/>
        <end position="946"/>
    </location>
</feature>
<dbReference type="Pfam" id="PF00611">
    <property type="entry name" value="FCH"/>
    <property type="match status" value="1"/>
</dbReference>
<evidence type="ECO:0000259" key="9">
    <source>
        <dbReference type="PROSITE" id="PS50002"/>
    </source>
</evidence>
<dbReference type="PANTHER" id="PTHR23065:SF7">
    <property type="entry name" value="NOSTRIN, ISOFORM H"/>
    <property type="match status" value="1"/>
</dbReference>
<dbReference type="STRING" id="147828.A0A4S2M425"/>
<evidence type="ECO:0000256" key="1">
    <source>
        <dbReference type="ARBA" id="ARBA00004245"/>
    </source>
</evidence>
<dbReference type="SUPFAM" id="SSF103657">
    <property type="entry name" value="BAR/IMD domain-like"/>
    <property type="match status" value="1"/>
</dbReference>
<feature type="compositionally biased region" description="Polar residues" evidence="8">
    <location>
        <begin position="712"/>
        <end position="722"/>
    </location>
</feature>
<dbReference type="AlphaFoldDB" id="A0A4S2M425"/>
<dbReference type="GO" id="GO:0005737">
    <property type="term" value="C:cytoplasm"/>
    <property type="evidence" value="ECO:0007669"/>
    <property type="project" value="TreeGrafter"/>
</dbReference>
<dbReference type="InterPro" id="IPR001060">
    <property type="entry name" value="FCH_dom"/>
</dbReference>
<feature type="compositionally biased region" description="Low complexity" evidence="8">
    <location>
        <begin position="781"/>
        <end position="797"/>
    </location>
</feature>
<dbReference type="PROSITE" id="PS51741">
    <property type="entry name" value="F_BAR"/>
    <property type="match status" value="1"/>
</dbReference>
<name>A0A4S2M425_OPIFE</name>
<feature type="region of interest" description="Disordered" evidence="8">
    <location>
        <begin position="707"/>
        <end position="820"/>
    </location>
</feature>
<feature type="domain" description="F-BAR" evidence="10">
    <location>
        <begin position="1"/>
        <end position="348"/>
    </location>
</feature>